<dbReference type="AlphaFoldDB" id="A0A501WP77"/>
<feature type="non-terminal residue" evidence="2">
    <location>
        <position position="66"/>
    </location>
</feature>
<dbReference type="RefSeq" id="WP_140455836.1">
    <property type="nucleotide sequence ID" value="NZ_VFRP01000029.1"/>
</dbReference>
<sequence length="66" mass="7272">MTDLVKGSAEYDAAMVAKAQAVRERFPDRAAEADFRGQPQPQPQRSYSDYLQAERSATVAPHSAMT</sequence>
<keyword evidence="3" id="KW-1185">Reference proteome</keyword>
<accession>A0A501WP77</accession>
<name>A0A501WP77_9RHOB</name>
<evidence type="ECO:0000313" key="2">
    <source>
        <dbReference type="EMBL" id="TPE47546.1"/>
    </source>
</evidence>
<dbReference type="EMBL" id="VFRP01000029">
    <property type="protein sequence ID" value="TPE47546.1"/>
    <property type="molecule type" value="Genomic_DNA"/>
</dbReference>
<organism evidence="2 3">
    <name type="scientific">Amaricoccus solimangrovi</name>
    <dbReference type="NCBI Taxonomy" id="2589815"/>
    <lineage>
        <taxon>Bacteria</taxon>
        <taxon>Pseudomonadati</taxon>
        <taxon>Pseudomonadota</taxon>
        <taxon>Alphaproteobacteria</taxon>
        <taxon>Rhodobacterales</taxon>
        <taxon>Paracoccaceae</taxon>
        <taxon>Amaricoccus</taxon>
    </lineage>
</organism>
<gene>
    <name evidence="2" type="ORF">FJM51_19625</name>
</gene>
<feature type="region of interest" description="Disordered" evidence="1">
    <location>
        <begin position="27"/>
        <end position="66"/>
    </location>
</feature>
<dbReference type="Proteomes" id="UP000319255">
    <property type="component" value="Unassembled WGS sequence"/>
</dbReference>
<evidence type="ECO:0000256" key="1">
    <source>
        <dbReference type="SAM" id="MobiDB-lite"/>
    </source>
</evidence>
<evidence type="ECO:0000313" key="3">
    <source>
        <dbReference type="Proteomes" id="UP000319255"/>
    </source>
</evidence>
<comment type="caution">
    <text evidence="2">The sequence shown here is derived from an EMBL/GenBank/DDBJ whole genome shotgun (WGS) entry which is preliminary data.</text>
</comment>
<proteinExistence type="predicted"/>
<reference evidence="2 3" key="1">
    <citation type="submission" date="2019-06" db="EMBL/GenBank/DDBJ databases">
        <title>A novel bacterium of genus Amaricoccus, isolated from marine sediment.</title>
        <authorList>
            <person name="Huang H."/>
            <person name="Mo K."/>
            <person name="Hu Y."/>
        </authorList>
    </citation>
    <scope>NUCLEOTIDE SEQUENCE [LARGE SCALE GENOMIC DNA]</scope>
    <source>
        <strain evidence="2 3">HB172011</strain>
    </source>
</reference>
<protein>
    <submittedName>
        <fullName evidence="2">Uncharacterized protein</fullName>
    </submittedName>
</protein>